<feature type="domain" description="ABC-type uncharacterised transport system" evidence="2">
    <location>
        <begin position="453"/>
        <end position="712"/>
    </location>
</feature>
<dbReference type="GO" id="GO:0005886">
    <property type="term" value="C:plasma membrane"/>
    <property type="evidence" value="ECO:0007669"/>
    <property type="project" value="UniProtKB-SubCell"/>
</dbReference>
<sequence>MRTIFKIAKTELRDLFYSPIAWLILIIFTFQTGMLFSGMISQVATGQEMGYKSSYLTLGLFASWSGLFSNVQSYLYLYIPLLTMGLMSRELGSGSIKLLYSSPITNTQIILGKYLAMMIYGLALIGVLVVYAIYAIAVVENVDVALILSGLLGVYLLLCIYVSIGLFMSSLTSYQIVAAVGTLAILAVLTYVKGMWQGIAFVRDITYWFGISGRAGAFVGGLVSSEDVLYFFVVIALFLFMTIIRLQTRRQKVSWMVSLGKYAGVWLLAILLAYISSRPVFKAYYDATQLKVNTLTPNSQEIIKRLTGGLTITSYVNILDRYAYIGDPENYNDDIRRFEQYTRFKPEIKMNYVFYYDTIKNDQLEKMYPGMTYEEKAKKEIERKKMNPKKVLNPEQIRKQIDLTTTEGNRFTRLLERESGEKTFLRVYDDQQRYPSESEISAAFKRLVMDKLPTIGFLVGHGERETDRPGERNYCMFTHMPSIRASLINQGFDYKDLTLDKEVPNDVNIMVIAEMRQPMTEAEKVNLDKYIARGGNLMIIGEPRRQEVMNPLVEQFGVKFMDGYLIQPPKVKDPEEEKKQDNINLGPFAGLVAPANPIDLIVTRPTEGAKKLAYVFGLLGPRVITMPTVCGLEYSEDKGFKVTPMFVSDSTCWNELETKEIVDEEDVKYNPKAGEVQRSYAVGLALSREKGGREQKIIVLGDADCLSDGEFNRTRPGLWGGNYAIVQGGFYWLSDGEAPIDIRRPFSIDNRVFVSASGANVLQYMLIGVFPGLLLLLYLFIWIRRRGR</sequence>
<dbReference type="Proteomes" id="UP000031937">
    <property type="component" value="Unassembled WGS sequence"/>
</dbReference>
<feature type="transmembrane region" description="Helical" evidence="1">
    <location>
        <begin position="761"/>
        <end position="783"/>
    </location>
</feature>
<proteinExistence type="predicted"/>
<dbReference type="EMBL" id="JPIT01000018">
    <property type="protein sequence ID" value="KIO45119.1"/>
    <property type="molecule type" value="Genomic_DNA"/>
</dbReference>
<feature type="transmembrane region" description="Helical" evidence="1">
    <location>
        <begin position="55"/>
        <end position="79"/>
    </location>
</feature>
<feature type="transmembrane region" description="Helical" evidence="1">
    <location>
        <begin position="20"/>
        <end position="43"/>
    </location>
</feature>
<protein>
    <submittedName>
        <fullName evidence="3">ABC transporter</fullName>
    </submittedName>
</protein>
<feature type="transmembrane region" description="Helical" evidence="1">
    <location>
        <begin position="253"/>
        <end position="275"/>
    </location>
</feature>
<keyword evidence="1" id="KW-1133">Transmembrane helix</keyword>
<dbReference type="Pfam" id="PF09822">
    <property type="entry name" value="ABC_transp_aux"/>
    <property type="match status" value="1"/>
</dbReference>
<organism evidence="3 4">
    <name type="scientific">Sanguibacteroides justesenii</name>
    <dbReference type="NCBI Taxonomy" id="1547597"/>
    <lineage>
        <taxon>Bacteria</taxon>
        <taxon>Pseudomonadati</taxon>
        <taxon>Bacteroidota</taxon>
        <taxon>Bacteroidia</taxon>
        <taxon>Bacteroidales</taxon>
        <taxon>Porphyromonadaceae</taxon>
        <taxon>Sanguibacteroides</taxon>
    </lineage>
</organism>
<evidence type="ECO:0000259" key="2">
    <source>
        <dbReference type="Pfam" id="PF09822"/>
    </source>
</evidence>
<dbReference type="GO" id="GO:0140359">
    <property type="term" value="F:ABC-type transporter activity"/>
    <property type="evidence" value="ECO:0007669"/>
    <property type="project" value="InterPro"/>
</dbReference>
<accession>A0AB34R5A4</accession>
<dbReference type="RefSeq" id="WP_041503087.1">
    <property type="nucleotide sequence ID" value="NZ_JPIT01000018.1"/>
</dbReference>
<dbReference type="InterPro" id="IPR019196">
    <property type="entry name" value="ABC_transp_unknown"/>
</dbReference>
<reference evidence="3 4" key="1">
    <citation type="submission" date="2014-07" db="EMBL/GenBank/DDBJ databases">
        <title>Porphyromonadaceae bacterium OUH 334697 = ATCC BAA-2682 = DSM 28341 draft genome.</title>
        <authorList>
            <person name="Sydenham T.V."/>
            <person name="Hasman H."/>
            <person name="Justesen U.S."/>
        </authorList>
    </citation>
    <scope>NUCLEOTIDE SEQUENCE [LARGE SCALE GENOMIC DNA]</scope>
    <source>
        <strain evidence="3 4">OUH 334697</strain>
    </source>
</reference>
<feature type="transmembrane region" description="Helical" evidence="1">
    <location>
        <begin position="229"/>
        <end position="246"/>
    </location>
</feature>
<keyword evidence="1" id="KW-0472">Membrane</keyword>
<feature type="transmembrane region" description="Helical" evidence="1">
    <location>
        <begin position="144"/>
        <end position="168"/>
    </location>
</feature>
<name>A0AB34R5A4_9PORP</name>
<dbReference type="Pfam" id="PF12679">
    <property type="entry name" value="ABC2_membrane_2"/>
    <property type="match status" value="1"/>
</dbReference>
<feature type="transmembrane region" description="Helical" evidence="1">
    <location>
        <begin position="114"/>
        <end position="137"/>
    </location>
</feature>
<evidence type="ECO:0000313" key="3">
    <source>
        <dbReference type="EMBL" id="KIO45119.1"/>
    </source>
</evidence>
<keyword evidence="1" id="KW-0812">Transmembrane</keyword>
<evidence type="ECO:0000256" key="1">
    <source>
        <dbReference type="SAM" id="Phobius"/>
    </source>
</evidence>
<gene>
    <name evidence="3" type="ORF">IE90_06690</name>
</gene>
<comment type="caution">
    <text evidence="3">The sequence shown here is derived from an EMBL/GenBank/DDBJ whole genome shotgun (WGS) entry which is preliminary data.</text>
</comment>
<evidence type="ECO:0000313" key="4">
    <source>
        <dbReference type="Proteomes" id="UP000031937"/>
    </source>
</evidence>
<dbReference type="AlphaFoldDB" id="A0AB34R5A4"/>
<feature type="transmembrane region" description="Helical" evidence="1">
    <location>
        <begin position="174"/>
        <end position="193"/>
    </location>
</feature>